<feature type="non-terminal residue" evidence="8">
    <location>
        <position position="1"/>
    </location>
</feature>
<keyword evidence="3" id="KW-1003">Cell membrane</keyword>
<dbReference type="AlphaFoldDB" id="X0ZTJ7"/>
<dbReference type="Pfam" id="PF01235">
    <property type="entry name" value="Na_Ala_symp"/>
    <property type="match status" value="1"/>
</dbReference>
<evidence type="ECO:0000256" key="1">
    <source>
        <dbReference type="ARBA" id="ARBA00004651"/>
    </source>
</evidence>
<evidence type="ECO:0000256" key="7">
    <source>
        <dbReference type="SAM" id="Phobius"/>
    </source>
</evidence>
<organism evidence="8">
    <name type="scientific">marine sediment metagenome</name>
    <dbReference type="NCBI Taxonomy" id="412755"/>
    <lineage>
        <taxon>unclassified sequences</taxon>
        <taxon>metagenomes</taxon>
        <taxon>ecological metagenomes</taxon>
    </lineage>
</organism>
<evidence type="ECO:0000256" key="3">
    <source>
        <dbReference type="ARBA" id="ARBA00022475"/>
    </source>
</evidence>
<dbReference type="GO" id="GO:0005886">
    <property type="term" value="C:plasma membrane"/>
    <property type="evidence" value="ECO:0007669"/>
    <property type="project" value="UniProtKB-SubCell"/>
</dbReference>
<protein>
    <recommendedName>
        <fullName evidence="9">Sodium:alanine symporter family protein</fullName>
    </recommendedName>
</protein>
<comment type="subcellular location">
    <subcellularLocation>
        <location evidence="1">Cell membrane</location>
        <topology evidence="1">Multi-pass membrane protein</topology>
    </subcellularLocation>
</comment>
<evidence type="ECO:0000256" key="5">
    <source>
        <dbReference type="ARBA" id="ARBA00022989"/>
    </source>
</evidence>
<dbReference type="EMBL" id="BART01001775">
    <property type="protein sequence ID" value="GAG73150.1"/>
    <property type="molecule type" value="Genomic_DNA"/>
</dbReference>
<proteinExistence type="predicted"/>
<dbReference type="InterPro" id="IPR001463">
    <property type="entry name" value="Na/Ala_symport"/>
</dbReference>
<name>X0ZTJ7_9ZZZZ</name>
<evidence type="ECO:0000313" key="8">
    <source>
        <dbReference type="EMBL" id="GAG73150.1"/>
    </source>
</evidence>
<accession>X0ZTJ7</accession>
<evidence type="ECO:0008006" key="9">
    <source>
        <dbReference type="Google" id="ProtNLM"/>
    </source>
</evidence>
<sequence>IFAGFTNVDKLWIFANIAVGACAIPNLIAVLALSGVFIKLMRDYLDGHNKYSTRVIDISREYIKKV</sequence>
<gene>
    <name evidence="8" type="ORF">S01H4_05947</name>
</gene>
<evidence type="ECO:0000256" key="6">
    <source>
        <dbReference type="ARBA" id="ARBA00023136"/>
    </source>
</evidence>
<feature type="transmembrane region" description="Helical" evidence="7">
    <location>
        <begin position="12"/>
        <end position="38"/>
    </location>
</feature>
<keyword evidence="6 7" id="KW-0472">Membrane</keyword>
<evidence type="ECO:0000256" key="2">
    <source>
        <dbReference type="ARBA" id="ARBA00022448"/>
    </source>
</evidence>
<dbReference type="GO" id="GO:0005283">
    <property type="term" value="F:amino acid:sodium symporter activity"/>
    <property type="evidence" value="ECO:0007669"/>
    <property type="project" value="InterPro"/>
</dbReference>
<keyword evidence="5 7" id="KW-1133">Transmembrane helix</keyword>
<reference evidence="8" key="1">
    <citation type="journal article" date="2014" name="Front. Microbiol.">
        <title>High frequency of phylogenetically diverse reductive dehalogenase-homologous genes in deep subseafloor sedimentary metagenomes.</title>
        <authorList>
            <person name="Kawai M."/>
            <person name="Futagami T."/>
            <person name="Toyoda A."/>
            <person name="Takaki Y."/>
            <person name="Nishi S."/>
            <person name="Hori S."/>
            <person name="Arai W."/>
            <person name="Tsubouchi T."/>
            <person name="Morono Y."/>
            <person name="Uchiyama I."/>
            <person name="Ito T."/>
            <person name="Fujiyama A."/>
            <person name="Inagaki F."/>
            <person name="Takami H."/>
        </authorList>
    </citation>
    <scope>NUCLEOTIDE SEQUENCE</scope>
    <source>
        <strain evidence="8">Expedition CK06-06</strain>
    </source>
</reference>
<keyword evidence="4 7" id="KW-0812">Transmembrane</keyword>
<evidence type="ECO:0000256" key="4">
    <source>
        <dbReference type="ARBA" id="ARBA00022692"/>
    </source>
</evidence>
<keyword evidence="2" id="KW-0813">Transport</keyword>
<comment type="caution">
    <text evidence="8">The sequence shown here is derived from an EMBL/GenBank/DDBJ whole genome shotgun (WGS) entry which is preliminary data.</text>
</comment>